<feature type="chain" id="PRO_5012704146" description="PsiF repeat-containing protein" evidence="2">
    <location>
        <begin position="24"/>
        <end position="53"/>
    </location>
</feature>
<dbReference type="EMBL" id="FTOG01000009">
    <property type="protein sequence ID" value="SIT07172.1"/>
    <property type="molecule type" value="Genomic_DNA"/>
</dbReference>
<keyword evidence="2" id="KW-0732">Signal</keyword>
<protein>
    <recommendedName>
        <fullName evidence="5">PsiF repeat-containing protein</fullName>
    </recommendedName>
</protein>
<evidence type="ECO:0000313" key="4">
    <source>
        <dbReference type="Proteomes" id="UP000186221"/>
    </source>
</evidence>
<evidence type="ECO:0000256" key="1">
    <source>
        <dbReference type="SAM" id="MobiDB-lite"/>
    </source>
</evidence>
<evidence type="ECO:0000313" key="3">
    <source>
        <dbReference type="EMBL" id="SIT07172.1"/>
    </source>
</evidence>
<sequence>MKHFAMALAALAALAFVAGPVSAGDQTRARDKSQIDSPTKDQKRDKTGDCISG</sequence>
<organism evidence="3 4">
    <name type="scientific">Rhodobacter aestuarii</name>
    <dbReference type="NCBI Taxonomy" id="453582"/>
    <lineage>
        <taxon>Bacteria</taxon>
        <taxon>Pseudomonadati</taxon>
        <taxon>Pseudomonadota</taxon>
        <taxon>Alphaproteobacteria</taxon>
        <taxon>Rhodobacterales</taxon>
        <taxon>Rhodobacter group</taxon>
        <taxon>Rhodobacter</taxon>
    </lineage>
</organism>
<feature type="signal peptide" evidence="2">
    <location>
        <begin position="1"/>
        <end position="23"/>
    </location>
</feature>
<dbReference type="RefSeq" id="WP_170952604.1">
    <property type="nucleotide sequence ID" value="NZ_FTOG01000009.1"/>
</dbReference>
<gene>
    <name evidence="3" type="ORF">SAMN05421580_109155</name>
</gene>
<keyword evidence="4" id="KW-1185">Reference proteome</keyword>
<name>A0A1N7P994_9RHOB</name>
<feature type="compositionally biased region" description="Basic and acidic residues" evidence="1">
    <location>
        <begin position="27"/>
        <end position="53"/>
    </location>
</feature>
<proteinExistence type="predicted"/>
<evidence type="ECO:0008006" key="5">
    <source>
        <dbReference type="Google" id="ProtNLM"/>
    </source>
</evidence>
<accession>A0A1N7P994</accession>
<dbReference type="Proteomes" id="UP000186221">
    <property type="component" value="Unassembled WGS sequence"/>
</dbReference>
<dbReference type="AlphaFoldDB" id="A0A1N7P994"/>
<dbReference type="STRING" id="453582.SAMN05421580_109155"/>
<reference evidence="4" key="1">
    <citation type="submission" date="2017-01" db="EMBL/GenBank/DDBJ databases">
        <authorList>
            <person name="Varghese N."/>
            <person name="Submissions S."/>
        </authorList>
    </citation>
    <scope>NUCLEOTIDE SEQUENCE [LARGE SCALE GENOMIC DNA]</scope>
    <source>
        <strain evidence="4">DSM 19945</strain>
    </source>
</reference>
<evidence type="ECO:0000256" key="2">
    <source>
        <dbReference type="SAM" id="SignalP"/>
    </source>
</evidence>
<feature type="region of interest" description="Disordered" evidence="1">
    <location>
        <begin position="23"/>
        <end position="53"/>
    </location>
</feature>